<protein>
    <recommendedName>
        <fullName evidence="5">Thioesterase domain-containing protein</fullName>
    </recommendedName>
</protein>
<dbReference type="InterPro" id="IPR050563">
    <property type="entry name" value="4-hydroxybenzoyl-CoA_TE"/>
</dbReference>
<dbReference type="OrthoDB" id="9799036at2"/>
<dbReference type="EMBL" id="MLQQ01000040">
    <property type="protein sequence ID" value="OIJ10330.1"/>
    <property type="molecule type" value="Genomic_DNA"/>
</dbReference>
<dbReference type="SUPFAM" id="SSF54637">
    <property type="entry name" value="Thioesterase/thiol ester dehydrase-isomerase"/>
    <property type="match status" value="1"/>
</dbReference>
<keyword evidence="2" id="KW-0378">Hydrolase</keyword>
<dbReference type="RefSeq" id="WP_071314094.1">
    <property type="nucleotide sequence ID" value="NZ_MLQQ01000040.1"/>
</dbReference>
<keyword evidence="4" id="KW-1185">Reference proteome</keyword>
<dbReference type="PANTHER" id="PTHR31793">
    <property type="entry name" value="4-HYDROXYBENZOYL-COA THIOESTERASE FAMILY MEMBER"/>
    <property type="match status" value="1"/>
</dbReference>
<comment type="caution">
    <text evidence="3">The sequence shown here is derived from an EMBL/GenBank/DDBJ whole genome shotgun (WGS) entry which is preliminary data.</text>
</comment>
<name>A0A1S2LDJ6_9BACI</name>
<comment type="similarity">
    <text evidence="1">Belongs to the 4-hydroxybenzoyl-CoA thioesterase family.</text>
</comment>
<evidence type="ECO:0000256" key="2">
    <source>
        <dbReference type="ARBA" id="ARBA00022801"/>
    </source>
</evidence>
<sequence>MEKISYIDNKEQWISGFSFFAPVKVRFSETDAFGHLNNTKVFAYFEEARIDFLKEMGLMKKWMSSKVETIPVTSDLQCNYLKQIFFDEQLKVFVKVDSVGSTSFDLHYMIKNEQGDVCLTGRGRMVQVHKKTGKPVQWDLAIIEKLESSFSTCNN</sequence>
<evidence type="ECO:0000313" key="3">
    <source>
        <dbReference type="EMBL" id="OIJ10330.1"/>
    </source>
</evidence>
<accession>A0A1S2LDJ6</accession>
<dbReference type="InterPro" id="IPR006684">
    <property type="entry name" value="YbgC/YbaW"/>
</dbReference>
<dbReference type="GO" id="GO:0047617">
    <property type="term" value="F:fatty acyl-CoA hydrolase activity"/>
    <property type="evidence" value="ECO:0007669"/>
    <property type="project" value="TreeGrafter"/>
</dbReference>
<dbReference type="InterPro" id="IPR029069">
    <property type="entry name" value="HotDog_dom_sf"/>
</dbReference>
<dbReference type="Gene3D" id="3.10.129.10">
    <property type="entry name" value="Hotdog Thioesterase"/>
    <property type="match status" value="1"/>
</dbReference>
<evidence type="ECO:0000256" key="1">
    <source>
        <dbReference type="ARBA" id="ARBA00005953"/>
    </source>
</evidence>
<proteinExistence type="inferred from homology"/>
<evidence type="ECO:0000313" key="4">
    <source>
        <dbReference type="Proteomes" id="UP000180098"/>
    </source>
</evidence>
<dbReference type="AlphaFoldDB" id="A0A1S2LDJ6"/>
<reference evidence="3 4" key="1">
    <citation type="submission" date="2016-10" db="EMBL/GenBank/DDBJ databases">
        <title>Draft genome sequences of four alkaliphilic bacteria belonging to the Anaerobacillus genus.</title>
        <authorList>
            <person name="Bassil N.M."/>
            <person name="Lloyd J.R."/>
        </authorList>
    </citation>
    <scope>NUCLEOTIDE SEQUENCE [LARGE SCALE GENOMIC DNA]</scope>
    <source>
        <strain evidence="3 4">DSM 15340</strain>
    </source>
</reference>
<dbReference type="PANTHER" id="PTHR31793:SF24">
    <property type="entry name" value="LONG-CHAIN ACYL-COA THIOESTERASE FADM"/>
    <property type="match status" value="1"/>
</dbReference>
<dbReference type="Pfam" id="PF13279">
    <property type="entry name" value="4HBT_2"/>
    <property type="match status" value="1"/>
</dbReference>
<dbReference type="CDD" id="cd00586">
    <property type="entry name" value="4HBT"/>
    <property type="match status" value="1"/>
</dbReference>
<organism evidence="3 4">
    <name type="scientific">Anaerobacillus arseniciselenatis</name>
    <dbReference type="NCBI Taxonomy" id="85682"/>
    <lineage>
        <taxon>Bacteria</taxon>
        <taxon>Bacillati</taxon>
        <taxon>Bacillota</taxon>
        <taxon>Bacilli</taxon>
        <taxon>Bacillales</taxon>
        <taxon>Bacillaceae</taxon>
        <taxon>Anaerobacillus</taxon>
    </lineage>
</organism>
<dbReference type="Proteomes" id="UP000180098">
    <property type="component" value="Unassembled WGS sequence"/>
</dbReference>
<dbReference type="PIRSF" id="PIRSF003230">
    <property type="entry name" value="YbgC"/>
    <property type="match status" value="1"/>
</dbReference>
<gene>
    <name evidence="3" type="ORF">BKP35_14645</name>
</gene>
<evidence type="ECO:0008006" key="5">
    <source>
        <dbReference type="Google" id="ProtNLM"/>
    </source>
</evidence>